<dbReference type="AlphaFoldDB" id="A0A9W8AVY4"/>
<dbReference type="SUPFAM" id="SSF54236">
    <property type="entry name" value="Ubiquitin-like"/>
    <property type="match status" value="1"/>
</dbReference>
<dbReference type="Proteomes" id="UP001151582">
    <property type="component" value="Unassembled WGS sequence"/>
</dbReference>
<evidence type="ECO:0000313" key="2">
    <source>
        <dbReference type="EMBL" id="KAJ1970826.1"/>
    </source>
</evidence>
<evidence type="ECO:0000313" key="3">
    <source>
        <dbReference type="Proteomes" id="UP001151582"/>
    </source>
</evidence>
<evidence type="ECO:0000259" key="1">
    <source>
        <dbReference type="Pfam" id="PF14560"/>
    </source>
</evidence>
<name>A0A9W8AVY4_9FUNG</name>
<dbReference type="InterPro" id="IPR000626">
    <property type="entry name" value="Ubiquitin-like_dom"/>
</dbReference>
<proteinExistence type="predicted"/>
<keyword evidence="3" id="KW-1185">Reference proteome</keyword>
<dbReference type="Pfam" id="PF14560">
    <property type="entry name" value="Ubiquitin_2"/>
    <property type="match status" value="1"/>
</dbReference>
<feature type="non-terminal residue" evidence="2">
    <location>
        <position position="77"/>
    </location>
</feature>
<reference evidence="2" key="1">
    <citation type="submission" date="2022-07" db="EMBL/GenBank/DDBJ databases">
        <title>Phylogenomic reconstructions and comparative analyses of Kickxellomycotina fungi.</title>
        <authorList>
            <person name="Reynolds N.K."/>
            <person name="Stajich J.E."/>
            <person name="Barry K."/>
            <person name="Grigoriev I.V."/>
            <person name="Crous P."/>
            <person name="Smith M.E."/>
        </authorList>
    </citation>
    <scope>NUCLEOTIDE SEQUENCE</scope>
    <source>
        <strain evidence="2">RSA 567</strain>
    </source>
</reference>
<accession>A0A9W8AVY4</accession>
<dbReference type="Gene3D" id="3.10.20.90">
    <property type="entry name" value="Phosphatidylinositol 3-kinase Catalytic Subunit, Chain A, domain 1"/>
    <property type="match status" value="1"/>
</dbReference>
<dbReference type="InterPro" id="IPR029071">
    <property type="entry name" value="Ubiquitin-like_domsf"/>
</dbReference>
<feature type="domain" description="Ubiquitin-like" evidence="1">
    <location>
        <begin position="3"/>
        <end position="76"/>
    </location>
</feature>
<protein>
    <recommendedName>
        <fullName evidence="1">Ubiquitin-like domain-containing protein</fullName>
    </recommendedName>
</protein>
<comment type="caution">
    <text evidence="2">The sequence shown here is derived from an EMBL/GenBank/DDBJ whole genome shotgun (WGS) entry which is preliminary data.</text>
</comment>
<organism evidence="2 3">
    <name type="scientific">Dimargaris verticillata</name>
    <dbReference type="NCBI Taxonomy" id="2761393"/>
    <lineage>
        <taxon>Eukaryota</taxon>
        <taxon>Fungi</taxon>
        <taxon>Fungi incertae sedis</taxon>
        <taxon>Zoopagomycota</taxon>
        <taxon>Kickxellomycotina</taxon>
        <taxon>Dimargaritomycetes</taxon>
        <taxon>Dimargaritales</taxon>
        <taxon>Dimargaritaceae</taxon>
        <taxon>Dimargaris</taxon>
    </lineage>
</organism>
<sequence length="77" mass="8407">MAVVTLWVESLETHSERRFDTALTVDALKAKLEPITGIPQGAQSLALYQGQHCLASLEGHPHATLDSFPIADYCTLK</sequence>
<dbReference type="OrthoDB" id="2130750at2759"/>
<dbReference type="EMBL" id="JANBQB010001611">
    <property type="protein sequence ID" value="KAJ1970826.1"/>
    <property type="molecule type" value="Genomic_DNA"/>
</dbReference>
<gene>
    <name evidence="2" type="ORF">H4R34_005940</name>
</gene>